<dbReference type="AlphaFoldDB" id="A0AB73INU8"/>
<sequence>MLLASGDHCQTLKMDRLRSLRRHLVHNATKATKELSAIPKLPAMFSGEAALHASAPP</sequence>
<evidence type="ECO:0000313" key="1">
    <source>
        <dbReference type="EMBL" id="MDP9651605.1"/>
    </source>
</evidence>
<reference evidence="1" key="1">
    <citation type="submission" date="2023-07" db="EMBL/GenBank/DDBJ databases">
        <title>Sorghum-associated microbial communities from plants grown in Nebraska, USA.</title>
        <authorList>
            <person name="Schachtman D."/>
        </authorList>
    </citation>
    <scope>NUCLEOTIDE SEQUENCE</scope>
    <source>
        <strain evidence="1">DS1061</strain>
    </source>
</reference>
<dbReference type="Proteomes" id="UP001229486">
    <property type="component" value="Unassembled WGS sequence"/>
</dbReference>
<proteinExistence type="predicted"/>
<name>A0AB73INU8_9BURK</name>
<organism evidence="1 2">
    <name type="scientific">Paraburkholderia caledonica</name>
    <dbReference type="NCBI Taxonomy" id="134536"/>
    <lineage>
        <taxon>Bacteria</taxon>
        <taxon>Pseudomonadati</taxon>
        <taxon>Pseudomonadota</taxon>
        <taxon>Betaproteobacteria</taxon>
        <taxon>Burkholderiales</taxon>
        <taxon>Burkholderiaceae</taxon>
        <taxon>Paraburkholderia</taxon>
    </lineage>
</organism>
<gene>
    <name evidence="1" type="ORF">J2793_007080</name>
</gene>
<accession>A0AB73INU8</accession>
<comment type="caution">
    <text evidence="1">The sequence shown here is derived from an EMBL/GenBank/DDBJ whole genome shotgun (WGS) entry which is preliminary data.</text>
</comment>
<evidence type="ECO:0000313" key="2">
    <source>
        <dbReference type="Proteomes" id="UP001229486"/>
    </source>
</evidence>
<protein>
    <submittedName>
        <fullName evidence="1">Uncharacterized protein</fullName>
    </submittedName>
</protein>
<dbReference type="EMBL" id="JAURTK010000024">
    <property type="protein sequence ID" value="MDP9651605.1"/>
    <property type="molecule type" value="Genomic_DNA"/>
</dbReference>